<accession>A0ABY6GX15</accession>
<evidence type="ECO:0000313" key="2">
    <source>
        <dbReference type="EMBL" id="UYM17315.1"/>
    </source>
</evidence>
<keyword evidence="3" id="KW-1185">Reference proteome</keyword>
<reference evidence="2" key="1">
    <citation type="submission" date="2022-10" db="EMBL/GenBank/DDBJ databases">
        <title>Completed Genome Sequence of two octocoral isolated bacterium, Endozoicomonas euniceicola EF212T and Endozoicomonas gorgoniicola PS125T.</title>
        <authorList>
            <person name="Chiou Y.-J."/>
            <person name="Chen Y.-H."/>
        </authorList>
    </citation>
    <scope>NUCLEOTIDE SEQUENCE</scope>
    <source>
        <strain evidence="2">EF212</strain>
    </source>
</reference>
<dbReference type="EMBL" id="CP103300">
    <property type="protein sequence ID" value="UYM17315.1"/>
    <property type="molecule type" value="Genomic_DNA"/>
</dbReference>
<feature type="region of interest" description="Disordered" evidence="1">
    <location>
        <begin position="473"/>
        <end position="494"/>
    </location>
</feature>
<evidence type="ECO:0000313" key="3">
    <source>
        <dbReference type="Proteomes" id="UP001163255"/>
    </source>
</evidence>
<organism evidence="2 3">
    <name type="scientific">Endozoicomonas euniceicola</name>
    <dbReference type="NCBI Taxonomy" id="1234143"/>
    <lineage>
        <taxon>Bacteria</taxon>
        <taxon>Pseudomonadati</taxon>
        <taxon>Pseudomonadota</taxon>
        <taxon>Gammaproteobacteria</taxon>
        <taxon>Oceanospirillales</taxon>
        <taxon>Endozoicomonadaceae</taxon>
        <taxon>Endozoicomonas</taxon>
    </lineage>
</organism>
<evidence type="ECO:0000256" key="1">
    <source>
        <dbReference type="SAM" id="MobiDB-lite"/>
    </source>
</evidence>
<gene>
    <name evidence="2" type="ORF">NX720_05160</name>
</gene>
<name>A0ABY6GX15_9GAMM</name>
<dbReference type="RefSeq" id="WP_262599848.1">
    <property type="nucleotide sequence ID" value="NZ_CP103300.1"/>
</dbReference>
<protein>
    <submittedName>
        <fullName evidence="2">Uncharacterized protein</fullName>
    </submittedName>
</protein>
<dbReference type="Proteomes" id="UP001163255">
    <property type="component" value="Chromosome"/>
</dbReference>
<proteinExistence type="predicted"/>
<sequence length="618" mass="68925">MADGWYQQDEVKLNKIIIVPVTGSYRRQKEWVHLQNNSQLSDVIFVHSAVTGGIANGDIAKDNFTGIVSDFSSNALGETGYLAMNDDWLSFLKTETGNGDKSDKRKGQTGGEPPRKKLRGWGSLRRTQGNRLSGGSGGSGRDDEDDDGKKNKLSGHMNSVWGVIPHHVDGLDQLLIVLRALLAYLFIPGETPEEFINCLVRVIDYLRHSVASESDEIFMNNMLIQLGSLLELNLKNGTNRDDLLNQLNSHTETINANVLQRSHDDLKKIIESLLANLVWLNNPEGGQMLVSIQRLVDNAASAGIKPLKGAKETIYQNQHDIINLAKLNRQTRIENELKKMGITTKSKNNEGIPVSLLEKFLKPEQGQKFFTGKGRDIIKILSEILGNEQIDQLSDRLVSGQWYQLEGQYERLEFLVIKFLEKKGNTRDLVQALNHVLGEGMREAVNRIKEAVTEIPSVNIDTLLGRMVISSPVSQDRPATSEASSPETGSNPFFTQSARDQVIGEIEHFLLNNRVENASSEPLNSQAMDQLSGLLSTEQILQLNERFRADDPWVQRSSQYDPENLSTVIRAILVSSQGGGAFRKLAELLYQILEKTMKVEDIGLLLRKQLKSFDNSSA</sequence>
<feature type="region of interest" description="Disordered" evidence="1">
    <location>
        <begin position="95"/>
        <end position="151"/>
    </location>
</feature>